<feature type="domain" description="Phosphoribosyltransferase" evidence="2">
    <location>
        <begin position="189"/>
        <end position="233"/>
    </location>
</feature>
<dbReference type="InterPro" id="IPR000836">
    <property type="entry name" value="PRTase_dom"/>
</dbReference>
<comment type="caution">
    <text evidence="3">The sequence shown here is derived from an EMBL/GenBank/DDBJ whole genome shotgun (WGS) entry which is preliminary data.</text>
</comment>
<dbReference type="InterPro" id="IPR029057">
    <property type="entry name" value="PRTase-like"/>
</dbReference>
<dbReference type="EMBL" id="JAAGVY010000001">
    <property type="protein sequence ID" value="NEN22050.1"/>
    <property type="molecule type" value="Genomic_DNA"/>
</dbReference>
<reference evidence="3 4" key="1">
    <citation type="submission" date="2020-02" db="EMBL/GenBank/DDBJ databases">
        <title>Out from the shadows clarifying the taxonomy of the family Cryomorphaceae and related taxa by utilizing the GTDB taxonomic framework.</title>
        <authorList>
            <person name="Bowman J.P."/>
        </authorList>
    </citation>
    <scope>NUCLEOTIDE SEQUENCE [LARGE SCALE GENOMIC DNA]</scope>
    <source>
        <strain evidence="3 4">QSSC 1-22</strain>
    </source>
</reference>
<evidence type="ECO:0000313" key="3">
    <source>
        <dbReference type="EMBL" id="NEN22050.1"/>
    </source>
</evidence>
<evidence type="ECO:0000256" key="1">
    <source>
        <dbReference type="ARBA" id="ARBA00008007"/>
    </source>
</evidence>
<dbReference type="Gene3D" id="3.40.50.2020">
    <property type="match status" value="1"/>
</dbReference>
<comment type="similarity">
    <text evidence="1">Belongs to the ComF/GntX family.</text>
</comment>
<organism evidence="3 4">
    <name type="scientific">Cryomorpha ignava</name>
    <dbReference type="NCBI Taxonomy" id="101383"/>
    <lineage>
        <taxon>Bacteria</taxon>
        <taxon>Pseudomonadati</taxon>
        <taxon>Bacteroidota</taxon>
        <taxon>Flavobacteriia</taxon>
        <taxon>Flavobacteriales</taxon>
        <taxon>Cryomorphaceae</taxon>
        <taxon>Cryomorpha</taxon>
    </lineage>
</organism>
<gene>
    <name evidence="3" type="ORF">G3O08_00845</name>
</gene>
<accession>A0A7K3WK73</accession>
<dbReference type="CDD" id="cd06223">
    <property type="entry name" value="PRTases_typeI"/>
    <property type="match status" value="1"/>
</dbReference>
<evidence type="ECO:0000313" key="4">
    <source>
        <dbReference type="Proteomes" id="UP000486602"/>
    </source>
</evidence>
<dbReference type="PANTHER" id="PTHR47505">
    <property type="entry name" value="DNA UTILIZATION PROTEIN YHGH"/>
    <property type="match status" value="1"/>
</dbReference>
<proteinExistence type="inferred from homology"/>
<keyword evidence="4" id="KW-1185">Reference proteome</keyword>
<dbReference type="SUPFAM" id="SSF53271">
    <property type="entry name" value="PRTase-like"/>
    <property type="match status" value="1"/>
</dbReference>
<name>A0A7K3WK73_9FLAO</name>
<dbReference type="Proteomes" id="UP000486602">
    <property type="component" value="Unassembled WGS sequence"/>
</dbReference>
<protein>
    <submittedName>
        <fullName evidence="3">ComF family protein</fullName>
    </submittedName>
</protein>
<dbReference type="AlphaFoldDB" id="A0A7K3WK73"/>
<sequence>MANSWQKYYFGWLSAIETLLFPINCAACGNSLNNQEDTVCIACLYKLPRTNFHRVKDNPVAQKFDGRMPINAGFSFLFFHKGNLAQILLHQLKYKDREDLGERLGAMFAKDLKADNYDLPDLLIPLPLHPAKLALRGYNQCHSIALGMTKHLDIEVGYNTVARVVANPTQTRKARFDRWLNVAHIFEVAEPEKVLGRHILLLDDVITTGSTLEACGRCLLEAGAREISIATIASA</sequence>
<evidence type="ECO:0000259" key="2">
    <source>
        <dbReference type="Pfam" id="PF00156"/>
    </source>
</evidence>
<dbReference type="RefSeq" id="WP_163282767.1">
    <property type="nucleotide sequence ID" value="NZ_JAAGVY010000001.1"/>
</dbReference>
<dbReference type="Pfam" id="PF00156">
    <property type="entry name" value="Pribosyltran"/>
    <property type="match status" value="1"/>
</dbReference>
<dbReference type="PANTHER" id="PTHR47505:SF1">
    <property type="entry name" value="DNA UTILIZATION PROTEIN YHGH"/>
    <property type="match status" value="1"/>
</dbReference>
<dbReference type="InterPro" id="IPR051910">
    <property type="entry name" value="ComF/GntX_DNA_util-trans"/>
</dbReference>